<dbReference type="SMART" id="SM00032">
    <property type="entry name" value="CCP"/>
    <property type="match status" value="2"/>
</dbReference>
<dbReference type="PANTHER" id="PTHR24040:SF16">
    <property type="entry name" value="FIBRILLIN-2-LIKE PROTEIN"/>
    <property type="match status" value="1"/>
</dbReference>
<dbReference type="InterPro" id="IPR035976">
    <property type="entry name" value="Sushi/SCR/CCP_sf"/>
</dbReference>
<evidence type="ECO:0000256" key="9">
    <source>
        <dbReference type="PROSITE-ProRule" id="PRU00302"/>
    </source>
</evidence>
<dbReference type="SUPFAM" id="SSF57184">
    <property type="entry name" value="Growth factor receptor domain"/>
    <property type="match status" value="2"/>
</dbReference>
<dbReference type="CDD" id="cd00096">
    <property type="entry name" value="Ig"/>
    <property type="match status" value="1"/>
</dbReference>
<evidence type="ECO:0000256" key="4">
    <source>
        <dbReference type="ARBA" id="ARBA00022729"/>
    </source>
</evidence>
<dbReference type="InterPro" id="IPR018097">
    <property type="entry name" value="EGF_Ca-bd_CS"/>
</dbReference>
<dbReference type="InterPro" id="IPR051145">
    <property type="entry name" value="GAS-SHBG-PROS"/>
</dbReference>
<dbReference type="PANTHER" id="PTHR24040">
    <property type="entry name" value="LAMININ G-LIKE DOMAIN-CONTAINING PROTEIN"/>
    <property type="match status" value="1"/>
</dbReference>
<dbReference type="FunFam" id="2.10.25.10:FF:000002">
    <property type="entry name" value="Latent-transforming growth factor beta-binding protein 3"/>
    <property type="match status" value="1"/>
</dbReference>
<keyword evidence="4" id="KW-0732">Signal</keyword>
<dbReference type="PROSITE" id="PS50923">
    <property type="entry name" value="SUSHI"/>
    <property type="match status" value="2"/>
</dbReference>
<protein>
    <submittedName>
        <fullName evidence="10">Uncharacterized protein LOC113676378</fullName>
    </submittedName>
</protein>
<proteinExistence type="predicted"/>
<comment type="subcellular location">
    <subcellularLocation>
        <location evidence="1">Secreted</location>
    </subcellularLocation>
</comment>
<evidence type="ECO:0000313" key="10">
    <source>
        <dbReference type="EMBL" id="CAB3997948.1"/>
    </source>
</evidence>
<dbReference type="Gene3D" id="2.10.50.10">
    <property type="entry name" value="Tumor Necrosis Factor Receptor, subunit A, domain 2"/>
    <property type="match status" value="1"/>
</dbReference>
<dbReference type="InterPro" id="IPR000152">
    <property type="entry name" value="EGF-type_Asp/Asn_hydroxyl_site"/>
</dbReference>
<dbReference type="FunFam" id="2.10.25.10:FF:000038">
    <property type="entry name" value="Fibrillin 2"/>
    <property type="match status" value="1"/>
</dbReference>
<sequence length="2232" mass="248216">MAPLQGVAKLVQIYFFVLCLELILDIDECKTIQNKCEYKPGCSNTHGDYTCSCSSGFFLNGDQRSCSDIDECSTGQYSCRANTTCLNIPGNYSCPCIAGFMVNPSRNLCEDIDECSPSSGIIHGCQMNCHNLPGNYSCSCDKGFNLTSNGRDCSDHDECKGNRHGCEQQCSNLPGGYTCTCSVGYRLNAKDLKTCDDVNECSENISGCAQNCENTFGGFKCSCNQGYLLQKDLKSCIGRPCFPIYKPINGIKNCTGYRTEDICNFQCLPGYDLSGSPARSCGPNKQWTGNNTECQIIHCANPSEPGNGFVYSPCATHYGSQCSFGCNNGYFTDSGDLSCDADGLWKPSNASCKEIEVCQPNPCLHNGTCSVVNEDKYTCDCTLTGYKGTKCEIGFFKISDYPTITQNVLSPPIAIVSSPPTEYVILHLMSPDLIFSSPRLVFNPNTPLNQSIRVTAREEGYYLIKYSLTGPNAREFNVPEEDIIFVNMPNNATQNSSIEMSALDFPYGCYKKYFGTCPGLNASIIVSSTSPFVSFGPLSTTQGVVAIEVGNFMKLPLSLLGVNLPDSSANSPVDSCKGNGDVTYTVESIVKSRSLAKSFINTATENLPTWMNVTLGEGNLGTNIYSTELRTRFLNGLELREAGVGTGLPVVDDMFYSLLSTNNLNVTIENDADILKSKSLSLAIEICGKLSSNILLRPSKEDIAQVNNISILKEIKKYGWNLNVSSVQFSKTNRIRRPKKEGFWDGHKYFNVEASSDGTFAVESSLDKHFRNSPFADIRMNFDGTIIGQMKDLNKIIDSPLKQQWNVDLYGRVALTVLFKMEGKVVKLALDGLAGSVGYASFGGSLGKEVHGMEGGFFFTTVMAKDPFVNTSLKNFADMSAERNISCFLSTKIYKEKNRFYHTEITDSLSCVFRGILKVGGLRFHPLQVNLRMRKSLDVNIEGHNTSKLSQNIVELIGVYTESKISTFGIFKRSPEGCGKIQFSFAQNTPKYFGSFCALCNIFGMEKLVNVSISYEGLNFQVSGKMYDLYQTSMNCSTNLLSWENQVYEVEGRFEKSGRRNDFVAILKKELDNFAQNFILQAEKRVQAVDRAVKRAHDRLEKVLLLRNEASNKLEQMTSEYAFVTENFETAEQYLEFLEIEARNFSKDLKKSKSDLDSLCDIKVCPEVCQEGISCTTCYEDIIANSMGMCPATCSRTEQRLVPPYSEVAYCDRQSCKRIHSTNGFFKRVFGTFFGGVVKSVLSFGISLVAGIFVPPPAAAAIGSGITTFLDTGRPEEAICAAVKAATGTELAEKVGGKFSKYIPEIVDTQTGSKVLKLGTKLVFGNLIKCQREQRDGKWKCRVETVQCQKGRFEYEYKHVPYICKKSCVIQTITKTVERSCCSNVSCALFIVNVSCVAENVLCKKARVDALKKIIKTKSQAENVLKVLEDAKSNSSYWNLRRQKKYRSLIRQRRWFNTTQTTVHSLEKAYNNTIESKKKIVNIFSTPLGIVKSLLNEQENSLEGLKVKKTTFKVKLFAGSNDIVLLPIDITIQANKTLHHLPTVFDFAHPNSSLKSIAGEIMGKIIGNVDRSSRKKRSVETPLINSDILLLSLKQFHTYCAKFTNYYQTLYNVAISLYNLSSEMVFLKQSVFESDRSALNITNLIRVPKIALNETTASRLGLEKRNYSRPEYLKYDLEMSEAIELQKEEMLKNYEHLNSTSRLLVYNWLATMEEVFNSSRLSYECSGMNDCIAHILDSMVQMFSVIEADGVDLIRRKIDNLEDALGDLTNDMTIDEAVKLSSGILTILKEMVELEVMCAQPPNITKNPSPITELGIGNVLMLQCNATGTALLYSWTFNGHVLPDERSNVLTIDNSTLANSGNYTCVVSNHIAKERSSRALVIIHRPPVIINQPVRYLAIVLSEDDFLHCKVEETGKNISYQWWFKSANASSSFAPLYNETFSYLDFSPMRTKYEGWYFCKASNLYGVTSSRISFVKAVSFTLPVPMAVLSFSLNRKTVHVNSTVEHSSTIGYSVISSHILSQILSAKKNSDGVHVDNLRPINCQLEKMKNKTNGYVGICSWKFQYTGRNVTSNMTVYNDFKVNAGMIINATQELSETIQNLVNRTNNGSLSFSVAGSQYFAERNSIAVEKFSLFCPKNQELVQQDFKCVVCPPGYHAVLGKDKLTTCVPCPLGFYQIEAGKATCAQCPKGYTTHQIGSYEHAHCRAICKPGQYGTDHVTRTEGAWESNQCIL</sequence>
<organism evidence="10 11">
    <name type="scientific">Paramuricea clavata</name>
    <name type="common">Red gorgonian</name>
    <name type="synonym">Violescent sea-whip</name>
    <dbReference type="NCBI Taxonomy" id="317549"/>
    <lineage>
        <taxon>Eukaryota</taxon>
        <taxon>Metazoa</taxon>
        <taxon>Cnidaria</taxon>
        <taxon>Anthozoa</taxon>
        <taxon>Octocorallia</taxon>
        <taxon>Malacalcyonacea</taxon>
        <taxon>Plexauridae</taxon>
        <taxon>Paramuricea</taxon>
    </lineage>
</organism>
<dbReference type="PROSITE" id="PS50835">
    <property type="entry name" value="IG_LIKE"/>
    <property type="match status" value="2"/>
</dbReference>
<dbReference type="Pfam" id="PF13927">
    <property type="entry name" value="Ig_3"/>
    <property type="match status" value="1"/>
</dbReference>
<dbReference type="InterPro" id="IPR000436">
    <property type="entry name" value="Sushi_SCR_CCP_dom"/>
</dbReference>
<dbReference type="SMART" id="SM00179">
    <property type="entry name" value="EGF_CA"/>
    <property type="match status" value="6"/>
</dbReference>
<dbReference type="InterPro" id="IPR013783">
    <property type="entry name" value="Ig-like_fold"/>
</dbReference>
<dbReference type="SMART" id="SM01411">
    <property type="entry name" value="Ephrin_rec_like"/>
    <property type="match status" value="1"/>
</dbReference>
<keyword evidence="3 8" id="KW-0245">EGF-like domain</keyword>
<dbReference type="Gene3D" id="2.10.70.10">
    <property type="entry name" value="Complement Module, domain 1"/>
    <property type="match status" value="2"/>
</dbReference>
<dbReference type="OrthoDB" id="5966516at2759"/>
<gene>
    <name evidence="10" type="ORF">PACLA_8A023937</name>
</gene>
<comment type="caution">
    <text evidence="10">The sequence shown here is derived from an EMBL/GenBank/DDBJ whole genome shotgun (WGS) entry which is preliminary data.</text>
</comment>
<dbReference type="SUPFAM" id="SSF57196">
    <property type="entry name" value="EGF/Laminin"/>
    <property type="match status" value="3"/>
</dbReference>
<evidence type="ECO:0000256" key="7">
    <source>
        <dbReference type="ARBA" id="ARBA00023180"/>
    </source>
</evidence>
<dbReference type="SMART" id="SM00408">
    <property type="entry name" value="IGc2"/>
    <property type="match status" value="1"/>
</dbReference>
<keyword evidence="6 9" id="KW-1015">Disulfide bond</keyword>
<dbReference type="GO" id="GO:0005509">
    <property type="term" value="F:calcium ion binding"/>
    <property type="evidence" value="ECO:0007669"/>
    <property type="project" value="InterPro"/>
</dbReference>
<dbReference type="FunFam" id="2.10.25.10:FF:000240">
    <property type="entry name" value="Vitamin K-dependent protein S"/>
    <property type="match status" value="1"/>
</dbReference>
<dbReference type="PROSITE" id="PS50026">
    <property type="entry name" value="EGF_3"/>
    <property type="match status" value="3"/>
</dbReference>
<dbReference type="SMART" id="SM00181">
    <property type="entry name" value="EGF"/>
    <property type="match status" value="6"/>
</dbReference>
<dbReference type="Pfam" id="PF07699">
    <property type="entry name" value="Ephrin_rec_like"/>
    <property type="match status" value="1"/>
</dbReference>
<evidence type="ECO:0000256" key="2">
    <source>
        <dbReference type="ARBA" id="ARBA00022525"/>
    </source>
</evidence>
<evidence type="ECO:0000256" key="8">
    <source>
        <dbReference type="PROSITE-ProRule" id="PRU00076"/>
    </source>
</evidence>
<dbReference type="InterPro" id="IPR009030">
    <property type="entry name" value="Growth_fac_rcpt_cys_sf"/>
</dbReference>
<dbReference type="Gene3D" id="2.10.25.10">
    <property type="entry name" value="Laminin"/>
    <property type="match status" value="6"/>
</dbReference>
<dbReference type="InterPro" id="IPR003598">
    <property type="entry name" value="Ig_sub2"/>
</dbReference>
<dbReference type="Pfam" id="PF00008">
    <property type="entry name" value="EGF"/>
    <property type="match status" value="1"/>
</dbReference>
<dbReference type="CDD" id="cd00033">
    <property type="entry name" value="CCP"/>
    <property type="match status" value="2"/>
</dbReference>
<dbReference type="InterPro" id="IPR000742">
    <property type="entry name" value="EGF"/>
</dbReference>
<dbReference type="InterPro" id="IPR049883">
    <property type="entry name" value="NOTCH1_EGF-like"/>
</dbReference>
<dbReference type="PROSITE" id="PS01186">
    <property type="entry name" value="EGF_2"/>
    <property type="match status" value="4"/>
</dbReference>
<name>A0A7D9I551_PARCT</name>
<feature type="non-terminal residue" evidence="10">
    <location>
        <position position="1"/>
    </location>
</feature>
<accession>A0A7D9I551</accession>
<dbReference type="EMBL" id="CACRXK020003234">
    <property type="protein sequence ID" value="CAB3997948.1"/>
    <property type="molecule type" value="Genomic_DNA"/>
</dbReference>
<dbReference type="Gene3D" id="2.60.40.10">
    <property type="entry name" value="Immunoglobulins"/>
    <property type="match status" value="2"/>
</dbReference>
<keyword evidence="5" id="KW-0677">Repeat</keyword>
<keyword evidence="9" id="KW-0768">Sushi</keyword>
<reference evidence="10" key="1">
    <citation type="submission" date="2020-04" db="EMBL/GenBank/DDBJ databases">
        <authorList>
            <person name="Alioto T."/>
            <person name="Alioto T."/>
            <person name="Gomez Garrido J."/>
        </authorList>
    </citation>
    <scope>NUCLEOTIDE SEQUENCE</scope>
    <source>
        <strain evidence="10">A484AB</strain>
    </source>
</reference>
<comment type="caution">
    <text evidence="8">Lacks conserved residue(s) required for the propagation of feature annotation.</text>
</comment>
<dbReference type="Pfam" id="PF07645">
    <property type="entry name" value="EGF_CA"/>
    <property type="match status" value="5"/>
</dbReference>
<dbReference type="SMART" id="SM00409">
    <property type="entry name" value="IG"/>
    <property type="match status" value="2"/>
</dbReference>
<dbReference type="CDD" id="cd00054">
    <property type="entry name" value="EGF_CA"/>
    <property type="match status" value="5"/>
</dbReference>
<dbReference type="InterPro" id="IPR036179">
    <property type="entry name" value="Ig-like_dom_sf"/>
</dbReference>
<evidence type="ECO:0000256" key="5">
    <source>
        <dbReference type="ARBA" id="ARBA00022737"/>
    </source>
</evidence>
<dbReference type="InterPro" id="IPR003599">
    <property type="entry name" value="Ig_sub"/>
</dbReference>
<evidence type="ECO:0000256" key="3">
    <source>
        <dbReference type="ARBA" id="ARBA00022536"/>
    </source>
</evidence>
<keyword evidence="11" id="KW-1185">Reference proteome</keyword>
<keyword evidence="2" id="KW-0964">Secreted</keyword>
<dbReference type="InterPro" id="IPR007110">
    <property type="entry name" value="Ig-like_dom"/>
</dbReference>
<keyword evidence="7" id="KW-0325">Glycoprotein</keyword>
<evidence type="ECO:0000313" key="11">
    <source>
        <dbReference type="Proteomes" id="UP001152795"/>
    </source>
</evidence>
<dbReference type="PROSITE" id="PS01187">
    <property type="entry name" value="EGF_CA"/>
    <property type="match status" value="3"/>
</dbReference>
<dbReference type="SUPFAM" id="SSF57535">
    <property type="entry name" value="Complement control module/SCR domain"/>
    <property type="match status" value="2"/>
</dbReference>
<dbReference type="GO" id="GO:0005576">
    <property type="term" value="C:extracellular region"/>
    <property type="evidence" value="ECO:0007669"/>
    <property type="project" value="UniProtKB-SubCell"/>
</dbReference>
<dbReference type="SUPFAM" id="SSF48726">
    <property type="entry name" value="Immunoglobulin"/>
    <property type="match status" value="2"/>
</dbReference>
<feature type="disulfide bond" evidence="9">
    <location>
        <begin position="267"/>
        <end position="294"/>
    </location>
</feature>
<dbReference type="Proteomes" id="UP001152795">
    <property type="component" value="Unassembled WGS sequence"/>
</dbReference>
<dbReference type="InterPro" id="IPR011641">
    <property type="entry name" value="Tyr-kin_ephrin_A/B_rcpt-like"/>
</dbReference>
<dbReference type="InterPro" id="IPR001881">
    <property type="entry name" value="EGF-like_Ca-bd_dom"/>
</dbReference>
<dbReference type="PROSITE" id="PS00010">
    <property type="entry name" value="ASX_HYDROXYL"/>
    <property type="match status" value="3"/>
</dbReference>
<dbReference type="Pfam" id="PF00084">
    <property type="entry name" value="Sushi"/>
    <property type="match status" value="1"/>
</dbReference>
<evidence type="ECO:0000256" key="6">
    <source>
        <dbReference type="ARBA" id="ARBA00023157"/>
    </source>
</evidence>
<evidence type="ECO:0000256" key="1">
    <source>
        <dbReference type="ARBA" id="ARBA00004613"/>
    </source>
</evidence>